<sequence>MKRRLCRTGRENPPQNVVKILDDGEDEQRWRRKTLTHRLGTQEETWKRWRQVRVISTLEMECAVIGGCWSLACL</sequence>
<dbReference type="AlphaFoldDB" id="A0A3N0YVE4"/>
<organism evidence="1 2">
    <name type="scientific">Anabarilius grahami</name>
    <name type="common">Kanglang fish</name>
    <name type="synonym">Barilius grahami</name>
    <dbReference type="NCBI Taxonomy" id="495550"/>
    <lineage>
        <taxon>Eukaryota</taxon>
        <taxon>Metazoa</taxon>
        <taxon>Chordata</taxon>
        <taxon>Craniata</taxon>
        <taxon>Vertebrata</taxon>
        <taxon>Euteleostomi</taxon>
        <taxon>Actinopterygii</taxon>
        <taxon>Neopterygii</taxon>
        <taxon>Teleostei</taxon>
        <taxon>Ostariophysi</taxon>
        <taxon>Cypriniformes</taxon>
        <taxon>Xenocyprididae</taxon>
        <taxon>Xenocypridinae</taxon>
        <taxon>Xenocypridinae incertae sedis</taxon>
        <taxon>Anabarilius</taxon>
    </lineage>
</organism>
<name>A0A3N0YVE4_ANAGA</name>
<evidence type="ECO:0000313" key="1">
    <source>
        <dbReference type="EMBL" id="ROL50177.1"/>
    </source>
</evidence>
<proteinExistence type="predicted"/>
<gene>
    <name evidence="1" type="ORF">DPX16_14831</name>
</gene>
<accession>A0A3N0YVE4</accession>
<evidence type="ECO:0000313" key="2">
    <source>
        <dbReference type="Proteomes" id="UP000281406"/>
    </source>
</evidence>
<dbReference type="Proteomes" id="UP000281406">
    <property type="component" value="Unassembled WGS sequence"/>
</dbReference>
<protein>
    <submittedName>
        <fullName evidence="1">Uncharacterized protein</fullName>
    </submittedName>
</protein>
<dbReference type="EMBL" id="RJVU01021895">
    <property type="protein sequence ID" value="ROL50177.1"/>
    <property type="molecule type" value="Genomic_DNA"/>
</dbReference>
<reference evidence="1 2" key="1">
    <citation type="submission" date="2018-10" db="EMBL/GenBank/DDBJ databases">
        <title>Genome assembly for a Yunnan-Guizhou Plateau 3E fish, Anabarilius grahami (Regan), and its evolutionary and genetic applications.</title>
        <authorList>
            <person name="Jiang W."/>
        </authorList>
    </citation>
    <scope>NUCLEOTIDE SEQUENCE [LARGE SCALE GENOMIC DNA]</scope>
    <source>
        <strain evidence="1">AG-KIZ</strain>
        <tissue evidence="1">Muscle</tissue>
    </source>
</reference>
<keyword evidence="2" id="KW-1185">Reference proteome</keyword>
<comment type="caution">
    <text evidence="1">The sequence shown here is derived from an EMBL/GenBank/DDBJ whole genome shotgun (WGS) entry which is preliminary data.</text>
</comment>